<dbReference type="OrthoDB" id="3002189at2759"/>
<sequence length="202" mass="21661">MQRGNFPDLDLPDSPLLSATIPAGLGPVPGSALAERIFNDPDAWETEDFDEDMLSDPMAWFTEELERFRLNSAASSDTAFSSGTDDEGASSDAELDKVTFMPSPGLTVQGSLVKGIKRKSLRPISLAALFKHSGEDLPKDVQAQLANIIESGGTSVDRWEGLAFHNNQQQLGDAVFCGHRDVLTTIAVTGSCSLSFSDSQLP</sequence>
<organism evidence="1 2">
    <name type="scientific">Candolleomyces eurysporus</name>
    <dbReference type="NCBI Taxonomy" id="2828524"/>
    <lineage>
        <taxon>Eukaryota</taxon>
        <taxon>Fungi</taxon>
        <taxon>Dikarya</taxon>
        <taxon>Basidiomycota</taxon>
        <taxon>Agaricomycotina</taxon>
        <taxon>Agaricomycetes</taxon>
        <taxon>Agaricomycetidae</taxon>
        <taxon>Agaricales</taxon>
        <taxon>Agaricineae</taxon>
        <taxon>Psathyrellaceae</taxon>
        <taxon>Candolleomyces</taxon>
    </lineage>
</organism>
<dbReference type="Proteomes" id="UP001140091">
    <property type="component" value="Unassembled WGS sequence"/>
</dbReference>
<gene>
    <name evidence="1" type="ORF">H1R20_g13070</name>
</gene>
<proteinExistence type="predicted"/>
<protein>
    <submittedName>
        <fullName evidence="1">Uncharacterized protein</fullName>
    </submittedName>
</protein>
<dbReference type="AlphaFoldDB" id="A0A9W8IVD5"/>
<name>A0A9W8IVD5_9AGAR</name>
<accession>A0A9W8IVD5</accession>
<evidence type="ECO:0000313" key="2">
    <source>
        <dbReference type="Proteomes" id="UP001140091"/>
    </source>
</evidence>
<reference evidence="1" key="1">
    <citation type="submission" date="2022-06" db="EMBL/GenBank/DDBJ databases">
        <title>Genome Sequence of Candolleomyces eurysporus.</title>
        <authorList>
            <person name="Buettner E."/>
        </authorList>
    </citation>
    <scope>NUCLEOTIDE SEQUENCE</scope>
    <source>
        <strain evidence="1">VTCC 930004</strain>
    </source>
</reference>
<dbReference type="EMBL" id="JANBPK010001255">
    <property type="protein sequence ID" value="KAJ2924026.1"/>
    <property type="molecule type" value="Genomic_DNA"/>
</dbReference>
<feature type="non-terminal residue" evidence="1">
    <location>
        <position position="202"/>
    </location>
</feature>
<keyword evidence="2" id="KW-1185">Reference proteome</keyword>
<evidence type="ECO:0000313" key="1">
    <source>
        <dbReference type="EMBL" id="KAJ2924026.1"/>
    </source>
</evidence>
<comment type="caution">
    <text evidence="1">The sequence shown here is derived from an EMBL/GenBank/DDBJ whole genome shotgun (WGS) entry which is preliminary data.</text>
</comment>